<gene>
    <name evidence="2" type="ORF">BWK73_03315</name>
</gene>
<accession>A0A1Y1QYE1</accession>
<dbReference type="EMBL" id="MTEJ01000003">
    <property type="protein sequence ID" value="OQX16643.1"/>
    <property type="molecule type" value="Genomic_DNA"/>
</dbReference>
<evidence type="ECO:0008006" key="4">
    <source>
        <dbReference type="Google" id="ProtNLM"/>
    </source>
</evidence>
<comment type="caution">
    <text evidence="2">The sequence shown here is derived from an EMBL/GenBank/DDBJ whole genome shotgun (WGS) entry which is preliminary data.</text>
</comment>
<feature type="transmembrane region" description="Helical" evidence="1">
    <location>
        <begin position="20"/>
        <end position="38"/>
    </location>
</feature>
<proteinExistence type="predicted"/>
<name>A0A1Y1QYE1_9GAMM</name>
<evidence type="ECO:0000256" key="1">
    <source>
        <dbReference type="SAM" id="Phobius"/>
    </source>
</evidence>
<organism evidence="2 3">
    <name type="scientific">Thiothrix lacustris</name>
    <dbReference type="NCBI Taxonomy" id="525917"/>
    <lineage>
        <taxon>Bacteria</taxon>
        <taxon>Pseudomonadati</taxon>
        <taxon>Pseudomonadota</taxon>
        <taxon>Gammaproteobacteria</taxon>
        <taxon>Thiotrichales</taxon>
        <taxon>Thiotrichaceae</taxon>
        <taxon>Thiothrix</taxon>
    </lineage>
</organism>
<evidence type="ECO:0000313" key="3">
    <source>
        <dbReference type="Proteomes" id="UP000192491"/>
    </source>
</evidence>
<keyword evidence="1" id="KW-0472">Membrane</keyword>
<dbReference type="AlphaFoldDB" id="A0A1Y1QYE1"/>
<protein>
    <recommendedName>
        <fullName evidence="4">Nicotinamide riboside transporter PnuC</fullName>
    </recommendedName>
</protein>
<evidence type="ECO:0000313" key="2">
    <source>
        <dbReference type="EMBL" id="OQX16643.1"/>
    </source>
</evidence>
<keyword evidence="1" id="KW-0812">Transmembrane</keyword>
<keyword evidence="1" id="KW-1133">Transmembrane helix</keyword>
<reference evidence="2 3" key="1">
    <citation type="submission" date="2017-01" db="EMBL/GenBank/DDBJ databases">
        <title>Novel large sulfur bacteria in the metagenomes of groundwater-fed chemosynthetic microbial mats in the Lake Huron basin.</title>
        <authorList>
            <person name="Sharrar A.M."/>
            <person name="Flood B.E."/>
            <person name="Bailey J.V."/>
            <person name="Jones D.S."/>
            <person name="Biddanda B."/>
            <person name="Ruberg S.A."/>
            <person name="Marcus D.N."/>
            <person name="Dick G.J."/>
        </authorList>
    </citation>
    <scope>NUCLEOTIDE SEQUENCE [LARGE SCALE GENOMIC DNA]</scope>
    <source>
        <strain evidence="2">A8</strain>
    </source>
</reference>
<dbReference type="Proteomes" id="UP000192491">
    <property type="component" value="Unassembled WGS sequence"/>
</dbReference>
<feature type="transmembrane region" description="Helical" evidence="1">
    <location>
        <begin position="45"/>
        <end position="66"/>
    </location>
</feature>
<sequence>MRIASFSVVSWLGPDSPFLLVWIVNTLDAILLSWCSLLKRDRAYTLLNMFWIVVGIVGILRASNFIH</sequence>